<name>D8PCT6_9BACT</name>
<dbReference type="AlphaFoldDB" id="D8PCT6"/>
<evidence type="ECO:0000313" key="1">
    <source>
        <dbReference type="EMBL" id="CBK41045.1"/>
    </source>
</evidence>
<dbReference type="HOGENOM" id="CLU_884770_0_0_0"/>
<keyword evidence="2" id="KW-1185">Reference proteome</keyword>
<accession>D8PCT6</accession>
<sequence>MNMRRVHVHSGWFGAVLPAMAAGLLLGLLVFGQARAGTSSSASDSSRFWGALVAEAKALHLPTRFLEQIPSQFVAFEFEDLHAFAAEYHPAEHRMVLDRSLSLNAAGRTLRPLARLTHKELETLYHELFHAYMDFLEQERAPSAAHASFMAFAREQQRCRYQQVLITPVLQKKDLKEERFLSEAESWEALNETWAVFVGWAIWTQLEVEKKRGARELRSSGWALNVPAWTARLSQAEQDASLSGYYEPEDPGEKALARKRFLAPDFRLSAPELLLLMREVLGSSADMIRQADQVLKRARAVPASRGACDTPAAS</sequence>
<protein>
    <submittedName>
        <fullName evidence="1">Uncharacterized protein</fullName>
    </submittedName>
</protein>
<gene>
    <name evidence="1" type="ORF">NIDE1292</name>
</gene>
<dbReference type="KEGG" id="nde:NIDE1292"/>
<proteinExistence type="predicted"/>
<organism evidence="1 2">
    <name type="scientific">Nitrospira defluvii</name>
    <dbReference type="NCBI Taxonomy" id="330214"/>
    <lineage>
        <taxon>Bacteria</taxon>
        <taxon>Pseudomonadati</taxon>
        <taxon>Nitrospirota</taxon>
        <taxon>Nitrospiria</taxon>
        <taxon>Nitrospirales</taxon>
        <taxon>Nitrospiraceae</taxon>
        <taxon>Nitrospira</taxon>
    </lineage>
</organism>
<reference evidence="1 2" key="1">
    <citation type="journal article" date="2010" name="Proc. Natl. Acad. Sci. U.S.A.">
        <title>A Nitrospira metagenome illuminates the physiology and evolution of globally important nitrite-oxidizing bacteria.</title>
        <authorList>
            <person name="Lucker S."/>
            <person name="Wagner M."/>
            <person name="Maixner F."/>
            <person name="Pelletier E."/>
            <person name="Koch H."/>
            <person name="Vacherie B."/>
            <person name="Rattei T."/>
            <person name="Sinninghe Damste J."/>
            <person name="Spieck E."/>
            <person name="Le Paslier D."/>
            <person name="Daims H."/>
        </authorList>
    </citation>
    <scope>NUCLEOTIDE SEQUENCE [LARGE SCALE GENOMIC DNA]</scope>
</reference>
<evidence type="ECO:0000313" key="2">
    <source>
        <dbReference type="Proteomes" id="UP000001660"/>
    </source>
</evidence>
<dbReference type="Proteomes" id="UP000001660">
    <property type="component" value="Chromosome"/>
</dbReference>
<dbReference type="EMBL" id="FP929003">
    <property type="protein sequence ID" value="CBK41045.1"/>
    <property type="molecule type" value="Genomic_DNA"/>
</dbReference>
<dbReference type="STRING" id="330214.NIDE1292"/>